<protein>
    <submittedName>
        <fullName evidence="2">Uncharacterized protein</fullName>
    </submittedName>
</protein>
<evidence type="ECO:0000256" key="1">
    <source>
        <dbReference type="SAM" id="Phobius"/>
    </source>
</evidence>
<evidence type="ECO:0000313" key="3">
    <source>
        <dbReference type="Proteomes" id="UP000019491"/>
    </source>
</evidence>
<organism evidence="2 3">
    <name type="scientific">Rhodococcus wratislaviensis NBRC 100605</name>
    <dbReference type="NCBI Taxonomy" id="1219028"/>
    <lineage>
        <taxon>Bacteria</taxon>
        <taxon>Bacillati</taxon>
        <taxon>Actinomycetota</taxon>
        <taxon>Actinomycetes</taxon>
        <taxon>Mycobacteriales</taxon>
        <taxon>Nocardiaceae</taxon>
        <taxon>Rhodococcus</taxon>
    </lineage>
</organism>
<name>X0Q5A9_RHOWR</name>
<dbReference type="EMBL" id="BAWF01000115">
    <property type="protein sequence ID" value="GAF51508.1"/>
    <property type="molecule type" value="Genomic_DNA"/>
</dbReference>
<proteinExistence type="predicted"/>
<feature type="transmembrane region" description="Helical" evidence="1">
    <location>
        <begin position="30"/>
        <end position="49"/>
    </location>
</feature>
<keyword evidence="3" id="KW-1185">Reference proteome</keyword>
<dbReference type="Proteomes" id="UP000019491">
    <property type="component" value="Unassembled WGS sequence"/>
</dbReference>
<dbReference type="AlphaFoldDB" id="X0Q5A9"/>
<sequence>MYLSPFVVASVEGLPLELEIDVDYVPAPTWHSGLVFAVIVATLLTIGPIENVIRRPWSITVAWHII</sequence>
<keyword evidence="1" id="KW-0472">Membrane</keyword>
<gene>
    <name evidence="2" type="ORF">RW1_115_00020</name>
</gene>
<keyword evidence="1" id="KW-0812">Transmembrane</keyword>
<keyword evidence="1" id="KW-1133">Transmembrane helix</keyword>
<reference evidence="2 3" key="1">
    <citation type="submission" date="2014-02" db="EMBL/GenBank/DDBJ databases">
        <title>Whole genome shotgun sequence of Rhodococcus wratislaviensis NBRC 100605.</title>
        <authorList>
            <person name="Hosoyama A."/>
            <person name="Tsuchikane K."/>
            <person name="Yoshida I."/>
            <person name="Ohji S."/>
            <person name="Ichikawa N."/>
            <person name="Yamazoe A."/>
            <person name="Fujita N."/>
        </authorList>
    </citation>
    <scope>NUCLEOTIDE SEQUENCE [LARGE SCALE GENOMIC DNA]</scope>
    <source>
        <strain evidence="2 3">NBRC 100605</strain>
    </source>
</reference>
<accession>X0Q5A9</accession>
<comment type="caution">
    <text evidence="2">The sequence shown here is derived from an EMBL/GenBank/DDBJ whole genome shotgun (WGS) entry which is preliminary data.</text>
</comment>
<evidence type="ECO:0000313" key="2">
    <source>
        <dbReference type="EMBL" id="GAF51508.1"/>
    </source>
</evidence>